<feature type="domain" description="Ion transport" evidence="15">
    <location>
        <begin position="113"/>
        <end position="188"/>
    </location>
</feature>
<keyword evidence="3 14" id="KW-0812">Transmembrane</keyword>
<dbReference type="OMA" id="CMIVAIK"/>
<accession>D8LI93</accession>
<feature type="transmembrane region" description="Helical" evidence="14">
    <location>
        <begin position="1067"/>
        <end position="1089"/>
    </location>
</feature>
<dbReference type="Proteomes" id="UP000002630">
    <property type="component" value="Linkage Group LG17"/>
</dbReference>
<feature type="domain" description="Ion transport" evidence="15">
    <location>
        <begin position="638"/>
        <end position="985"/>
    </location>
</feature>
<feature type="transmembrane region" description="Helical" evidence="14">
    <location>
        <begin position="952"/>
        <end position="975"/>
    </location>
</feature>
<keyword evidence="12" id="KW-0109">Calcium transport</keyword>
<gene>
    <name evidence="17" type="ORF">Esi_0206_0044</name>
</gene>
<feature type="binding site" evidence="11">
    <location>
        <position position="136"/>
    </location>
    <ligand>
        <name>Ca(2+)</name>
        <dbReference type="ChEBI" id="CHEBI:29108"/>
    </ligand>
</feature>
<feature type="transmembrane region" description="Helical" evidence="14">
    <location>
        <begin position="767"/>
        <end position="789"/>
    </location>
</feature>
<comment type="subcellular location">
    <subcellularLocation>
        <location evidence="1 12">Membrane</location>
        <topology evidence="1 12">Multi-pass membrane protein</topology>
    </subcellularLocation>
</comment>
<dbReference type="InterPro" id="IPR043203">
    <property type="entry name" value="VGCC_Ca_Na"/>
</dbReference>
<name>D8LI93_ECTSI</name>
<evidence type="ECO:0000259" key="16">
    <source>
        <dbReference type="Pfam" id="PF16905"/>
    </source>
</evidence>
<keyword evidence="6 14" id="KW-1133">Transmembrane helix</keyword>
<feature type="transmembrane region" description="Helical" evidence="14">
    <location>
        <begin position="708"/>
        <end position="728"/>
    </location>
</feature>
<feature type="region of interest" description="Disordered" evidence="13">
    <location>
        <begin position="477"/>
        <end position="497"/>
    </location>
</feature>
<keyword evidence="12" id="KW-0107">Calcium channel</keyword>
<dbReference type="GO" id="GO:0005245">
    <property type="term" value="F:voltage-gated calcium channel activity"/>
    <property type="evidence" value="ECO:0007669"/>
    <property type="project" value="InterPro"/>
</dbReference>
<proteinExistence type="inferred from homology"/>
<keyword evidence="11" id="KW-0479">Metal-binding</keyword>
<dbReference type="EMBL" id="FN648383">
    <property type="protein sequence ID" value="CBN75915.1"/>
    <property type="molecule type" value="Genomic_DNA"/>
</dbReference>
<evidence type="ECO:0000256" key="13">
    <source>
        <dbReference type="SAM" id="MobiDB-lite"/>
    </source>
</evidence>
<evidence type="ECO:0000256" key="3">
    <source>
        <dbReference type="ARBA" id="ARBA00022692"/>
    </source>
</evidence>
<evidence type="ECO:0000256" key="14">
    <source>
        <dbReference type="SAM" id="Phobius"/>
    </source>
</evidence>
<dbReference type="InterPro" id="IPR027359">
    <property type="entry name" value="Volt_channel_dom_sf"/>
</dbReference>
<keyword evidence="11 12" id="KW-0106">Calcium</keyword>
<evidence type="ECO:0000313" key="18">
    <source>
        <dbReference type="Proteomes" id="UP000002630"/>
    </source>
</evidence>
<dbReference type="PANTHER" id="PTHR10037">
    <property type="entry name" value="VOLTAGE-GATED CATION CHANNEL CALCIUM AND SODIUM"/>
    <property type="match status" value="1"/>
</dbReference>
<evidence type="ECO:0000256" key="7">
    <source>
        <dbReference type="ARBA" id="ARBA00023065"/>
    </source>
</evidence>
<dbReference type="InterPro" id="IPR005821">
    <property type="entry name" value="Ion_trans_dom"/>
</dbReference>
<keyword evidence="9" id="KW-0325">Glycoprotein</keyword>
<feature type="transmembrane region" description="Helical" evidence="14">
    <location>
        <begin position="632"/>
        <end position="655"/>
    </location>
</feature>
<evidence type="ECO:0000256" key="5">
    <source>
        <dbReference type="ARBA" id="ARBA00022882"/>
    </source>
</evidence>
<dbReference type="eggNOG" id="KOG2301">
    <property type="taxonomic scope" value="Eukaryota"/>
</dbReference>
<evidence type="ECO:0000256" key="11">
    <source>
        <dbReference type="PIRSR" id="PIRSR602077-1"/>
    </source>
</evidence>
<feature type="transmembrane region" description="Helical" evidence="14">
    <location>
        <begin position="1101"/>
        <end position="1128"/>
    </location>
</feature>
<dbReference type="SUPFAM" id="SSF81324">
    <property type="entry name" value="Voltage-gated potassium channels"/>
    <property type="match status" value="4"/>
</dbReference>
<evidence type="ECO:0000256" key="8">
    <source>
        <dbReference type="ARBA" id="ARBA00023136"/>
    </source>
</evidence>
<evidence type="ECO:0000313" key="17">
    <source>
        <dbReference type="EMBL" id="CBN75915.1"/>
    </source>
</evidence>
<keyword evidence="5 12" id="KW-0851">Voltage-gated channel</keyword>
<feature type="transmembrane region" description="Helical" evidence="14">
    <location>
        <begin position="1037"/>
        <end position="1055"/>
    </location>
</feature>
<feature type="binding site" evidence="11">
    <location>
        <position position="924"/>
    </location>
    <ligand>
        <name>Ca(2+)</name>
        <dbReference type="ChEBI" id="CHEBI:29108"/>
    </ligand>
</feature>
<sequence length="1408" mass="156745">MDYADHRCLEASNFDVVDEDNSWTQSSSPWSTPQDCWWPLDTDDTRLCAFDGSPGNHQCEHDPAYLNESDFRWCGSDYDALGNRRFEGGVTLEGSPWGGWNLTDNATFVEDLAWGYTTFDNIFVAFLTIFQSITLEGWSDILYQVKDCSRPVLADLFFIVLVLWGAFFTLNLLLAVLENNFSQGKEEEEARQAAAAAAAAAAEHRQQEQQADSSIDDVLGASVEEKRSITTLIILNTLTLALDHHPMDEEFSTVLDLLNLVFTLCFALEMALKLVALGPRGYAKDKFNLFDGLVVLSSLVELAIWPPDILTGGDGEDWGGGLSALRSFRVLRILKLARGWSSMRDLLETLRKTLLDIGNFALLLLLFMFIYVLIGVQFFANRLHFAEDGRVIGIGEEGYYDAEVPRSNFDTLLHAFTTVFEVLSGENWNATMYSARRAVGWVSVFYFVSLIIVGMMIVMSLFLAILLSHFATPEQDEADAEDRERRDSPGTAAQRALRRAHSAASAAPFGSVGTRGFPHATGVMEEEEHAQEHHLTSSNNNNSDAKVAGNWDTDESPDNRRDGVDADADGNHFASEREENAGCFSWSRLGASVAGYAAGAVRSVKVPENIYPGFALCCLSAKNPLRRGCAAVVSNAGFSRLVTLLIVLSSLTVALDTPLRDPDSTAAEALWALELALTFLFVLECVLKVCASGFFFMPLAYLRDAWNVLDFGVVMVSVVQLFLIRGAGLSGLRSLRALRALRPLRIVKRFPGLKIVLEALIGSVQGVFNVAAVCFLFYIIFAILCVNYFKGLLMSCQGDAFDALPGEVVSFLEDPLPWSEMSSGQREWFGPLSNVSEAFSGDGFSSSIGGNLSTSRVEYCDVITGGLWPDAAACCSAWPTSAEEAPTSYEVCECLGLSWAETIPQQFDNVAVSLLTLFEISTTEAWTSVTYAAVDATGVGMQPIRDHVIARVWLFILFMLLGAYLVMNLFVGVIVDNFKKMKARAEEGGLLVTEHQRLWIKTQLIMRRLRPMKRPQPPPGRLGSSCFRLINLPWFDPAVMVCIVLNTVVLAMDYFGQSNLYTSVLELLLYVLYALFTLEALAKILALRWAYFKDPWNRFDFFIVLGSTAGLLSLLFLDSNYGTVITVIRTFRVGRVLRLVRGMGSMSQLFQTLLMTLPSMGNVGALLFLLFFIFAAMGVQLYAKVGLEGALNAQANFRSFWDTMVLLLRFSTGENWNGFMYDVAAERDGCRSDPEYDPDVCGFTSHDNCIPIDGCGSWTIYPYMISFTFLITFVFLNLFIGVILDGFDSAKEESDDFITEEDLTRFAEHWSNFDPHATCLMSVQDLHSFLQSLFKPWGFGVHYQASSRELRHKVRRLDLFVFDNNKVHFKDVLHALSEEVFRTEAEKKGEVLDYLQGSKRHQLKKARG</sequence>
<keyword evidence="4" id="KW-0677">Repeat</keyword>
<dbReference type="Gene3D" id="1.10.238.10">
    <property type="entry name" value="EF-hand"/>
    <property type="match status" value="1"/>
</dbReference>
<dbReference type="FunFam" id="1.20.120.350:FF:000009">
    <property type="entry name" value="Voltage-dependent T-type calcium channel subunit alpha"/>
    <property type="match status" value="1"/>
</dbReference>
<keyword evidence="2" id="KW-0813">Transport</keyword>
<dbReference type="STRING" id="2880.D8LI93"/>
<feature type="region of interest" description="Disordered" evidence="13">
    <location>
        <begin position="525"/>
        <end position="570"/>
    </location>
</feature>
<dbReference type="PRINTS" id="PR00167">
    <property type="entry name" value="CACHANNEL"/>
</dbReference>
<evidence type="ECO:0000259" key="15">
    <source>
        <dbReference type="Pfam" id="PF00520"/>
    </source>
</evidence>
<dbReference type="Gene3D" id="1.20.120.350">
    <property type="entry name" value="Voltage-gated potassium channels. Chain C"/>
    <property type="match status" value="3"/>
</dbReference>
<evidence type="ECO:0000256" key="1">
    <source>
        <dbReference type="ARBA" id="ARBA00004141"/>
    </source>
</evidence>
<feature type="transmembrane region" description="Helical" evidence="14">
    <location>
        <begin position="1149"/>
        <end position="1177"/>
    </location>
</feature>
<dbReference type="InterPro" id="IPR031649">
    <property type="entry name" value="GPHH_dom"/>
</dbReference>
<dbReference type="EMBL" id="FN649742">
    <property type="protein sequence ID" value="CBN75915.1"/>
    <property type="molecule type" value="Genomic_DNA"/>
</dbReference>
<evidence type="ECO:0000256" key="9">
    <source>
        <dbReference type="ARBA" id="ARBA00023180"/>
    </source>
</evidence>
<evidence type="ECO:0000256" key="12">
    <source>
        <dbReference type="RuleBase" id="RU003808"/>
    </source>
</evidence>
<reference evidence="17 18" key="1">
    <citation type="journal article" date="2010" name="Nature">
        <title>The Ectocarpus genome and the independent evolution of multicellularity in brown algae.</title>
        <authorList>
            <person name="Cock J.M."/>
            <person name="Sterck L."/>
            <person name="Rouze P."/>
            <person name="Scornet D."/>
            <person name="Allen A.E."/>
            <person name="Amoutzias G."/>
            <person name="Anthouard V."/>
            <person name="Artiguenave F."/>
            <person name="Aury J.M."/>
            <person name="Badger J.H."/>
            <person name="Beszteri B."/>
            <person name="Billiau K."/>
            <person name="Bonnet E."/>
            <person name="Bothwell J.H."/>
            <person name="Bowler C."/>
            <person name="Boyen C."/>
            <person name="Brownlee C."/>
            <person name="Carrano C.J."/>
            <person name="Charrier B."/>
            <person name="Cho G.Y."/>
            <person name="Coelho S.M."/>
            <person name="Collen J."/>
            <person name="Corre E."/>
            <person name="Da Silva C."/>
            <person name="Delage L."/>
            <person name="Delaroque N."/>
            <person name="Dittami S.M."/>
            <person name="Doulbeau S."/>
            <person name="Elias M."/>
            <person name="Farnham G."/>
            <person name="Gachon C.M."/>
            <person name="Gschloessl B."/>
            <person name="Heesch S."/>
            <person name="Jabbari K."/>
            <person name="Jubin C."/>
            <person name="Kawai H."/>
            <person name="Kimura K."/>
            <person name="Kloareg B."/>
            <person name="Kupper F.C."/>
            <person name="Lang D."/>
            <person name="Le Bail A."/>
            <person name="Leblanc C."/>
            <person name="Lerouge P."/>
            <person name="Lohr M."/>
            <person name="Lopez P.J."/>
            <person name="Martens C."/>
            <person name="Maumus F."/>
            <person name="Michel G."/>
            <person name="Miranda-Saavedra D."/>
            <person name="Morales J."/>
            <person name="Moreau H."/>
            <person name="Motomura T."/>
            <person name="Nagasato C."/>
            <person name="Napoli C.A."/>
            <person name="Nelson D.R."/>
            <person name="Nyvall-Collen P."/>
            <person name="Peters A.F."/>
            <person name="Pommier C."/>
            <person name="Potin P."/>
            <person name="Poulain J."/>
            <person name="Quesneville H."/>
            <person name="Read B."/>
            <person name="Rensing S.A."/>
            <person name="Ritter A."/>
            <person name="Rousvoal S."/>
            <person name="Samanta M."/>
            <person name="Samson G."/>
            <person name="Schroeder D.C."/>
            <person name="Segurens B."/>
            <person name="Strittmatter M."/>
            <person name="Tonon T."/>
            <person name="Tregear J.W."/>
            <person name="Valentin K."/>
            <person name="von Dassow P."/>
            <person name="Yamagishi T."/>
            <person name="Van de Peer Y."/>
            <person name="Wincker P."/>
        </authorList>
    </citation>
    <scope>NUCLEOTIDE SEQUENCE [LARGE SCALE GENOMIC DNA]</scope>
    <source>
        <strain evidence="18">Ec32 / CCAP1310/4</strain>
    </source>
</reference>
<keyword evidence="8 14" id="KW-0472">Membrane</keyword>
<protein>
    <submittedName>
        <fullName evidence="17">Similar to sodium channel, voltage-gated, type IX, alpha isoform 5</fullName>
    </submittedName>
</protein>
<dbReference type="Pfam" id="PF00520">
    <property type="entry name" value="Ion_trans"/>
    <property type="match status" value="4"/>
</dbReference>
<dbReference type="OrthoDB" id="431720at2759"/>
<keyword evidence="10 17" id="KW-0407">Ion channel</keyword>
<evidence type="ECO:0000256" key="4">
    <source>
        <dbReference type="ARBA" id="ARBA00022737"/>
    </source>
</evidence>
<feature type="transmembrane region" description="Helical" evidence="14">
    <location>
        <begin position="357"/>
        <end position="380"/>
    </location>
</feature>
<evidence type="ECO:0000256" key="10">
    <source>
        <dbReference type="ARBA" id="ARBA00023303"/>
    </source>
</evidence>
<feature type="domain" description="Ion transport" evidence="15">
    <location>
        <begin position="229"/>
        <end position="474"/>
    </location>
</feature>
<dbReference type="Pfam" id="PF16905">
    <property type="entry name" value="GPHH"/>
    <property type="match status" value="1"/>
</dbReference>
<feature type="transmembrane region" description="Helical" evidence="14">
    <location>
        <begin position="444"/>
        <end position="467"/>
    </location>
</feature>
<dbReference type="Gene3D" id="1.10.287.70">
    <property type="match status" value="4"/>
</dbReference>
<dbReference type="GO" id="GO:0005248">
    <property type="term" value="F:voltage-gated sodium channel activity"/>
    <property type="evidence" value="ECO:0007669"/>
    <property type="project" value="TreeGrafter"/>
</dbReference>
<feature type="transmembrane region" description="Helical" evidence="14">
    <location>
        <begin position="1260"/>
        <end position="1284"/>
    </location>
</feature>
<dbReference type="PANTHER" id="PTHR10037:SF62">
    <property type="entry name" value="SODIUM CHANNEL PROTEIN 60E"/>
    <property type="match status" value="1"/>
</dbReference>
<keyword evidence="7" id="KW-0406">Ion transport</keyword>
<evidence type="ECO:0000256" key="6">
    <source>
        <dbReference type="ARBA" id="ARBA00022989"/>
    </source>
</evidence>
<dbReference type="GO" id="GO:0046872">
    <property type="term" value="F:metal ion binding"/>
    <property type="evidence" value="ECO:0007669"/>
    <property type="project" value="UniProtKB-KW"/>
</dbReference>
<feature type="transmembrane region" description="Helical" evidence="14">
    <location>
        <begin position="156"/>
        <end position="177"/>
    </location>
</feature>
<organism evidence="17 18">
    <name type="scientific">Ectocarpus siliculosus</name>
    <name type="common">Brown alga</name>
    <name type="synonym">Conferva siliculosa</name>
    <dbReference type="NCBI Taxonomy" id="2880"/>
    <lineage>
        <taxon>Eukaryota</taxon>
        <taxon>Sar</taxon>
        <taxon>Stramenopiles</taxon>
        <taxon>Ochrophyta</taxon>
        <taxon>PX clade</taxon>
        <taxon>Phaeophyceae</taxon>
        <taxon>Ectocarpales</taxon>
        <taxon>Ectocarpaceae</taxon>
        <taxon>Ectocarpus</taxon>
    </lineage>
</organism>
<feature type="domain" description="Voltage-dependent L-type calcium channel IQ-associated" evidence="16">
    <location>
        <begin position="1305"/>
        <end position="1359"/>
    </location>
</feature>
<feature type="transmembrane region" description="Helical" evidence="14">
    <location>
        <begin position="675"/>
        <end position="696"/>
    </location>
</feature>
<comment type="similarity">
    <text evidence="12">Belongs to the calcium channel alpha-1 subunit (TC 1.A.1.11) family.</text>
</comment>
<dbReference type="InterPro" id="IPR002077">
    <property type="entry name" value="VDCCAlpha1"/>
</dbReference>
<dbReference type="GO" id="GO:0005891">
    <property type="term" value="C:voltage-gated calcium channel complex"/>
    <property type="evidence" value="ECO:0007669"/>
    <property type="project" value="InterPro"/>
</dbReference>
<feature type="domain" description="Ion transport" evidence="15">
    <location>
        <begin position="1033"/>
        <end position="1294"/>
    </location>
</feature>
<keyword evidence="18" id="KW-1185">Reference proteome</keyword>
<evidence type="ECO:0000256" key="2">
    <source>
        <dbReference type="ARBA" id="ARBA00022448"/>
    </source>
</evidence>
<dbReference type="InParanoid" id="D8LI93"/>
<dbReference type="GO" id="GO:0001518">
    <property type="term" value="C:voltage-gated sodium channel complex"/>
    <property type="evidence" value="ECO:0007669"/>
    <property type="project" value="TreeGrafter"/>
</dbReference>